<comment type="caution">
    <text evidence="1">The sequence shown here is derived from an EMBL/GenBank/DDBJ whole genome shotgun (WGS) entry which is preliminary data.</text>
</comment>
<sequence length="99" mass="11690">MRTEQNKIVLNADEVYYFEKRQTGVHNFLGNLSAMLTEYCITRKNSLAISDEPLFSLYKTKEGNWYEPDEPHQHADIILRRYIKTTIDAMEIAYVELRS</sequence>
<reference evidence="1 2" key="1">
    <citation type="submission" date="2023-07" db="EMBL/GenBank/DDBJ databases">
        <authorList>
            <person name="Lian W.-H."/>
        </authorList>
    </citation>
    <scope>NUCLEOTIDE SEQUENCE [LARGE SCALE GENOMIC DNA]</scope>
    <source>
        <strain evidence="1 2">SYSU DXS3180</strain>
    </source>
</reference>
<dbReference type="Proteomes" id="UP001560573">
    <property type="component" value="Unassembled WGS sequence"/>
</dbReference>
<evidence type="ECO:0000313" key="2">
    <source>
        <dbReference type="Proteomes" id="UP001560573"/>
    </source>
</evidence>
<protein>
    <submittedName>
        <fullName evidence="1">Uncharacterized protein</fullName>
    </submittedName>
</protein>
<proteinExistence type="predicted"/>
<evidence type="ECO:0000313" key="1">
    <source>
        <dbReference type="EMBL" id="MEX6687241.1"/>
    </source>
</evidence>
<dbReference type="EMBL" id="JAULBC010000002">
    <property type="protein sequence ID" value="MEX6687241.1"/>
    <property type="molecule type" value="Genomic_DNA"/>
</dbReference>
<keyword evidence="2" id="KW-1185">Reference proteome</keyword>
<gene>
    <name evidence="1" type="ORF">QTN47_07030</name>
</gene>
<dbReference type="RefSeq" id="WP_369328645.1">
    <property type="nucleotide sequence ID" value="NZ_JAULBC010000002.1"/>
</dbReference>
<name>A0ABV3ZDU8_9BACT</name>
<organism evidence="1 2">
    <name type="scientific">Danxiaibacter flavus</name>
    <dbReference type="NCBI Taxonomy" id="3049108"/>
    <lineage>
        <taxon>Bacteria</taxon>
        <taxon>Pseudomonadati</taxon>
        <taxon>Bacteroidota</taxon>
        <taxon>Chitinophagia</taxon>
        <taxon>Chitinophagales</taxon>
        <taxon>Chitinophagaceae</taxon>
        <taxon>Danxiaibacter</taxon>
    </lineage>
</organism>
<accession>A0ABV3ZDU8</accession>